<feature type="domain" description="ATP-dependent RNA helicase PRP5/DDX46/KHDC4 KH" evidence="4">
    <location>
        <begin position="112"/>
        <end position="188"/>
    </location>
</feature>
<dbReference type="CDD" id="cd22386">
    <property type="entry name" value="KH-I_KHDC4_rpt2"/>
    <property type="match status" value="1"/>
</dbReference>
<dbReference type="Pfam" id="PF22675">
    <property type="entry name" value="KH-I_KHDC4-BBP"/>
    <property type="match status" value="1"/>
</dbReference>
<evidence type="ECO:0000259" key="3">
    <source>
        <dbReference type="Pfam" id="PF22675"/>
    </source>
</evidence>
<reference evidence="5" key="1">
    <citation type="journal article" date="2014" name="Genome Announc.">
        <title>Draft genome sequence of Rhodosporidium toruloides CECT1137, an oleaginous yeast of biotechnological interest.</title>
        <authorList>
            <person name="Morin N."/>
            <person name="Calcas X."/>
            <person name="Devillers H."/>
            <person name="Durrens P."/>
            <person name="Sherman D.J."/>
            <person name="Nicaud J.-M."/>
            <person name="Neuveglise C."/>
        </authorList>
    </citation>
    <scope>NUCLEOTIDE SEQUENCE</scope>
    <source>
        <strain evidence="5">CECT1137</strain>
    </source>
</reference>
<dbReference type="Pfam" id="PF23469">
    <property type="entry name" value="KH_12"/>
    <property type="match status" value="1"/>
</dbReference>
<feature type="region of interest" description="Disordered" evidence="2">
    <location>
        <begin position="428"/>
        <end position="482"/>
    </location>
</feature>
<feature type="region of interest" description="Disordered" evidence="2">
    <location>
        <begin position="1"/>
        <end position="106"/>
    </location>
</feature>
<dbReference type="GO" id="GO:0003723">
    <property type="term" value="F:RNA binding"/>
    <property type="evidence" value="ECO:0007669"/>
    <property type="project" value="UniProtKB-UniRule"/>
</dbReference>
<dbReference type="InterPro" id="IPR055256">
    <property type="entry name" value="KH_1_KHDC4/BBP-like"/>
</dbReference>
<evidence type="ECO:0000313" key="5">
    <source>
        <dbReference type="EMBL" id="CDR35476.1"/>
    </source>
</evidence>
<feature type="compositionally biased region" description="Pro residues" evidence="2">
    <location>
        <begin position="65"/>
        <end position="81"/>
    </location>
</feature>
<dbReference type="InterPro" id="IPR036612">
    <property type="entry name" value="KH_dom_type_1_sf"/>
</dbReference>
<feature type="compositionally biased region" description="Basic and acidic residues" evidence="2">
    <location>
        <begin position="194"/>
        <end position="208"/>
    </location>
</feature>
<accession>A0A061AJL5</accession>
<sequence>MDRKRKWDEPQSQSPQPGAPAPPDHKAVKLEDGASPHASGGQGPDQKAAEAAAAIAARLASLHRQPPPPPPPMGAPPPPPGGASGHGGDATPAGVGSKHERDKDREAGLFVEDIEINDLRNRYLLTKGSTQQQLLADTGCAVLTKGVWYPDKSMATEKDPPLFLHITADTPEKLAAGVSAVRELINQELNLIDGRRGPRRGEEGERDSGYGQRRKWPEEKVFIDLEPLRNFNIRAKTVGPGGLFVKYIQGETGTRVQIRGQGSGYIETETGREGDDPLHISIAGPDQAQIDKGIELAKDLLAVVREKHAEARQALESGQFGSGGNQQQMYGGQVRYDQQQQQGGQPYAYQPNQYAPGLTAPLPPGEAPPAPPAASSATPDLAGAAAMSGMSTEAYTQWWNTLDDASKAYYTQYYAAYAQYAANPSAYAATTAQTPAPPSDAPPPPPSNAPPPPPPDSAPPPPPSDPAGGSGRYEAVPPPPGL</sequence>
<evidence type="ECO:0000256" key="1">
    <source>
        <dbReference type="PROSITE-ProRule" id="PRU00117"/>
    </source>
</evidence>
<evidence type="ECO:0000256" key="2">
    <source>
        <dbReference type="SAM" id="MobiDB-lite"/>
    </source>
</evidence>
<dbReference type="InterPro" id="IPR047889">
    <property type="entry name" value="KHDC4_KH-I_second"/>
</dbReference>
<dbReference type="Gene3D" id="3.30.1370.10">
    <property type="entry name" value="K Homology domain, type 1"/>
    <property type="match status" value="2"/>
</dbReference>
<dbReference type="AlphaFoldDB" id="A0A061AJL5"/>
<dbReference type="InterPro" id="IPR056149">
    <property type="entry name" value="PRP5/DDX46/KHDC4_KH"/>
</dbReference>
<feature type="compositionally biased region" description="Low complexity" evidence="2">
    <location>
        <begin position="49"/>
        <end position="60"/>
    </location>
</feature>
<feature type="domain" description="KHDC4/BBP-like KH-domain type I" evidence="3">
    <location>
        <begin position="229"/>
        <end position="301"/>
    </location>
</feature>
<feature type="compositionally biased region" description="Basic and acidic residues" evidence="2">
    <location>
        <begin position="97"/>
        <end position="106"/>
    </location>
</feature>
<feature type="compositionally biased region" description="Basic and acidic residues" evidence="2">
    <location>
        <begin position="23"/>
        <end position="34"/>
    </location>
</feature>
<evidence type="ECO:0000259" key="4">
    <source>
        <dbReference type="Pfam" id="PF23469"/>
    </source>
</evidence>
<feature type="compositionally biased region" description="Pro residues" evidence="2">
    <location>
        <begin position="435"/>
        <end position="465"/>
    </location>
</feature>
<keyword evidence="1" id="KW-0694">RNA-binding</keyword>
<dbReference type="PROSITE" id="PS50084">
    <property type="entry name" value="KH_TYPE_1"/>
    <property type="match status" value="1"/>
</dbReference>
<organism evidence="5">
    <name type="scientific">Rhodotorula toruloides</name>
    <name type="common">Yeast</name>
    <name type="synonym">Rhodosporidium toruloides</name>
    <dbReference type="NCBI Taxonomy" id="5286"/>
    <lineage>
        <taxon>Eukaryota</taxon>
        <taxon>Fungi</taxon>
        <taxon>Dikarya</taxon>
        <taxon>Basidiomycota</taxon>
        <taxon>Pucciniomycotina</taxon>
        <taxon>Microbotryomycetes</taxon>
        <taxon>Sporidiobolales</taxon>
        <taxon>Sporidiobolaceae</taxon>
        <taxon>Rhodotorula</taxon>
    </lineage>
</organism>
<dbReference type="GO" id="GO:0005634">
    <property type="term" value="C:nucleus"/>
    <property type="evidence" value="ECO:0007669"/>
    <property type="project" value="InterPro"/>
</dbReference>
<feature type="compositionally biased region" description="Pro residues" evidence="2">
    <location>
        <begin position="361"/>
        <end position="372"/>
    </location>
</feature>
<dbReference type="PANTHER" id="PTHR15744">
    <property type="entry name" value="BLOM7"/>
    <property type="match status" value="1"/>
</dbReference>
<name>A0A061AJL5_RHOTO</name>
<dbReference type="EMBL" id="LK052936">
    <property type="protein sequence ID" value="CDR35476.1"/>
    <property type="molecule type" value="Genomic_DNA"/>
</dbReference>
<feature type="region of interest" description="Disordered" evidence="2">
    <location>
        <begin position="314"/>
        <end position="380"/>
    </location>
</feature>
<dbReference type="OrthoDB" id="397265at2759"/>
<dbReference type="SUPFAM" id="SSF54791">
    <property type="entry name" value="Eukaryotic type KH-domain (KH-domain type I)"/>
    <property type="match status" value="2"/>
</dbReference>
<feature type="region of interest" description="Disordered" evidence="2">
    <location>
        <begin position="194"/>
        <end position="213"/>
    </location>
</feature>
<proteinExistence type="predicted"/>
<feature type="compositionally biased region" description="Low complexity" evidence="2">
    <location>
        <begin position="325"/>
        <end position="360"/>
    </location>
</feature>
<dbReference type="InterPro" id="IPR031121">
    <property type="entry name" value="RIK/BLOM7"/>
</dbReference>
<protein>
    <submittedName>
        <fullName evidence="5">RHTO0S01e00100g1_1</fullName>
    </submittedName>
</protein>
<dbReference type="PANTHER" id="PTHR15744:SF0">
    <property type="entry name" value="KH HOMOLOGY DOMAIN-CONTAINING PROTEIN 4"/>
    <property type="match status" value="1"/>
</dbReference>
<gene>
    <name evidence="5" type="ORF">RHTO0S_01e00100g</name>
</gene>
<dbReference type="FunFam" id="3.30.1370.10:FF:000037">
    <property type="entry name" value="KH domain protein"/>
    <property type="match status" value="1"/>
</dbReference>